<feature type="region of interest" description="Disordered" evidence="1">
    <location>
        <begin position="90"/>
        <end position="120"/>
    </location>
</feature>
<dbReference type="Pfam" id="PF01882">
    <property type="entry name" value="DUF58"/>
    <property type="match status" value="1"/>
</dbReference>
<dbReference type="RefSeq" id="WP_008007308.1">
    <property type="nucleotide sequence ID" value="NZ_AOJG01000037.1"/>
</dbReference>
<sequence length="475" mass="51950">MEVTDRWWATAGSGVVLVVLGVLTERPILLLAGAGLGAWLLGVAGVSSREFTRLGDRLEIAYALEADTAIVGTTRSATLAVRRPTAATMGPVSVRAGTPPGVAVDSEGRTVELGPDETTGETTFDVEFPVAGRFVFPSPRIRATDPFGLYRVQFTRSGSPTATVRAETLDIRIGRGGRRSHSVYGQHRSTQRGPGVTTHGIREYTPTDDLSRIDWKTTARLATAYVRETERETDRRTVLIVDHRGVMAAGDPGETMLDYAREVATSVARTAFEHNDPIGLYTTGDQGLTETIDPGTTVQAFDRVETRLYELVPTDDPSTYGRRSADRARRLATRIEGDDSRFARVLTRYVGDPNAYVRRTRGHPLVGAVRAVHSRVGTDGLLVIVASDHDPAGIEQAVKSVVRAGGRALVMLTPRCLFDPTDLTDLDDVYERYRAFERFRRELDAHPRVTVLEIAPGTRLDAVLTQRRADRGTVQ</sequence>
<gene>
    <name evidence="4" type="ORF">C469_13180</name>
</gene>
<evidence type="ECO:0000256" key="2">
    <source>
        <dbReference type="SAM" id="Phobius"/>
    </source>
</evidence>
<feature type="region of interest" description="Disordered" evidence="1">
    <location>
        <begin position="178"/>
        <end position="200"/>
    </location>
</feature>
<evidence type="ECO:0000313" key="4">
    <source>
        <dbReference type="EMBL" id="EMA58397.1"/>
    </source>
</evidence>
<dbReference type="OrthoDB" id="31512at2157"/>
<name>M0NK92_9EURY</name>
<evidence type="ECO:0000313" key="5">
    <source>
        <dbReference type="Proteomes" id="UP000011650"/>
    </source>
</evidence>
<feature type="domain" description="DUF58" evidence="3">
    <location>
        <begin position="201"/>
        <end position="314"/>
    </location>
</feature>
<feature type="transmembrane region" description="Helical" evidence="2">
    <location>
        <begin position="6"/>
        <end position="23"/>
    </location>
</feature>
<comment type="caution">
    <text evidence="4">The sequence shown here is derived from an EMBL/GenBank/DDBJ whole genome shotgun (WGS) entry which is preliminary data.</text>
</comment>
<protein>
    <recommendedName>
        <fullName evidence="3">DUF58 domain-containing protein</fullName>
    </recommendedName>
</protein>
<keyword evidence="2" id="KW-1133">Transmembrane helix</keyword>
<dbReference type="PANTHER" id="PTHR33608">
    <property type="entry name" value="BLL2464 PROTEIN"/>
    <property type="match status" value="1"/>
</dbReference>
<proteinExistence type="predicted"/>
<keyword evidence="5" id="KW-1185">Reference proteome</keyword>
<dbReference type="Proteomes" id="UP000011650">
    <property type="component" value="Unassembled WGS sequence"/>
</dbReference>
<dbReference type="PATRIC" id="fig|1227482.3.peg.2665"/>
<dbReference type="InterPro" id="IPR002881">
    <property type="entry name" value="DUF58"/>
</dbReference>
<evidence type="ECO:0000256" key="1">
    <source>
        <dbReference type="SAM" id="MobiDB-lite"/>
    </source>
</evidence>
<dbReference type="EMBL" id="AOJG01000037">
    <property type="protein sequence ID" value="EMA58397.1"/>
    <property type="molecule type" value="Genomic_DNA"/>
</dbReference>
<dbReference type="PANTHER" id="PTHR33608:SF6">
    <property type="entry name" value="BLL2464 PROTEIN"/>
    <property type="match status" value="1"/>
</dbReference>
<dbReference type="AlphaFoldDB" id="M0NK92"/>
<organism evidence="4 5">
    <name type="scientific">Halorubrum lipolyticum DSM 21995</name>
    <dbReference type="NCBI Taxonomy" id="1227482"/>
    <lineage>
        <taxon>Archaea</taxon>
        <taxon>Methanobacteriati</taxon>
        <taxon>Methanobacteriota</taxon>
        <taxon>Stenosarchaea group</taxon>
        <taxon>Halobacteria</taxon>
        <taxon>Halobacteriales</taxon>
        <taxon>Haloferacaceae</taxon>
        <taxon>Halorubrum</taxon>
    </lineage>
</organism>
<keyword evidence="2" id="KW-0812">Transmembrane</keyword>
<dbReference type="STRING" id="1227482.C469_13180"/>
<keyword evidence="2" id="KW-0472">Membrane</keyword>
<reference evidence="4 5" key="1">
    <citation type="journal article" date="2014" name="PLoS Genet.">
        <title>Phylogenetically driven sequencing of extremely halophilic archaea reveals strategies for static and dynamic osmo-response.</title>
        <authorList>
            <person name="Becker E.A."/>
            <person name="Seitzer P.M."/>
            <person name="Tritt A."/>
            <person name="Larsen D."/>
            <person name="Krusor M."/>
            <person name="Yao A.I."/>
            <person name="Wu D."/>
            <person name="Madern D."/>
            <person name="Eisen J.A."/>
            <person name="Darling A.E."/>
            <person name="Facciotti M.T."/>
        </authorList>
    </citation>
    <scope>NUCLEOTIDE SEQUENCE [LARGE SCALE GENOMIC DNA]</scope>
    <source>
        <strain evidence="4 5">DSM 21995</strain>
    </source>
</reference>
<accession>M0NK92</accession>
<evidence type="ECO:0000259" key="3">
    <source>
        <dbReference type="Pfam" id="PF01882"/>
    </source>
</evidence>